<organism evidence="1 2">
    <name type="scientific">Bacillus gobiensis</name>
    <dbReference type="NCBI Taxonomy" id="1441095"/>
    <lineage>
        <taxon>Bacteria</taxon>
        <taxon>Bacillati</taxon>
        <taxon>Bacillota</taxon>
        <taxon>Bacilli</taxon>
        <taxon>Bacillales</taxon>
        <taxon>Bacillaceae</taxon>
        <taxon>Bacillus</taxon>
    </lineage>
</organism>
<gene>
    <name evidence="1" type="ORF">AM592_03675</name>
</gene>
<evidence type="ECO:0000313" key="1">
    <source>
        <dbReference type="EMBL" id="ALC80788.1"/>
    </source>
</evidence>
<dbReference type="RefSeq" id="WP_053602531.1">
    <property type="nucleotide sequence ID" value="NZ_CP012600.1"/>
</dbReference>
<protein>
    <submittedName>
        <fullName evidence="1">Uncharacterized protein</fullName>
    </submittedName>
</protein>
<dbReference type="Proteomes" id="UP000067625">
    <property type="component" value="Chromosome"/>
</dbReference>
<evidence type="ECO:0000313" key="2">
    <source>
        <dbReference type="Proteomes" id="UP000067625"/>
    </source>
</evidence>
<reference evidence="1 2" key="2">
    <citation type="journal article" date="2016" name="Int. J. Syst. Evol. Microbiol.">
        <title>Bacillus gobiensis sp. nov., isolated from a soil sample.</title>
        <authorList>
            <person name="Liu B."/>
            <person name="Liu G.H."/>
            <person name="Cetin S."/>
            <person name="Schumann P."/>
            <person name="Pan Z.Z."/>
            <person name="Chen Q.Q."/>
        </authorList>
    </citation>
    <scope>NUCLEOTIDE SEQUENCE [LARGE SCALE GENOMIC DNA]</scope>
    <source>
        <strain evidence="1 2">FJAT-4402</strain>
    </source>
</reference>
<dbReference type="OrthoDB" id="9763643at2"/>
<accession>A0A0M4FVM1</accession>
<proteinExistence type="predicted"/>
<dbReference type="PATRIC" id="fig|1441095.3.peg.801"/>
<sequence length="63" mass="7421">MCQTIMAIERNRRRIAFHSLTLEDYSTHPIAKEIVEYSLENSDDWCELFTIEMLLPDASVNLF</sequence>
<keyword evidence="2" id="KW-1185">Reference proteome</keyword>
<name>A0A0M4FVM1_9BACI</name>
<dbReference type="AlphaFoldDB" id="A0A0M4FVM1"/>
<reference evidence="2" key="1">
    <citation type="submission" date="2015-08" db="EMBL/GenBank/DDBJ databases">
        <title>Genome sequencing project for genomic taxonomy and phylogenomics of Bacillus-like bacteria.</title>
        <authorList>
            <person name="Liu B."/>
            <person name="Wang J."/>
            <person name="Zhu Y."/>
            <person name="Liu G."/>
            <person name="Chen Q."/>
            <person name="Chen Z."/>
            <person name="Lan J."/>
            <person name="Che J."/>
            <person name="Ge C."/>
            <person name="Shi H."/>
            <person name="Pan Z."/>
            <person name="Liu X."/>
        </authorList>
    </citation>
    <scope>NUCLEOTIDE SEQUENCE [LARGE SCALE GENOMIC DNA]</scope>
    <source>
        <strain evidence="2">FJAT-4402</strain>
    </source>
</reference>
<dbReference type="EMBL" id="CP012600">
    <property type="protein sequence ID" value="ALC80788.1"/>
    <property type="molecule type" value="Genomic_DNA"/>
</dbReference>